<dbReference type="InterPro" id="IPR054480">
    <property type="entry name" value="AHAS_small-like_ACT"/>
</dbReference>
<reference evidence="2 3" key="1">
    <citation type="submission" date="2012-07" db="EMBL/GenBank/DDBJ databases">
        <title>Draft genome sequence of Desulfovibrio magneticus str. Maddingley MBC34 obtained from a metagenomic sequence of a methanogenic enrichment isolated from coal-seam formation water in Victoria, Australia.</title>
        <authorList>
            <person name="Greenfield P."/>
            <person name="Hendry P."/>
            <person name="Li D."/>
            <person name="Rosewarne C.P."/>
            <person name="Tran-Dinh N."/>
            <person name="Elbourne L.D.H."/>
            <person name="Paulsen I.T."/>
            <person name="Midgley D.J."/>
        </authorList>
    </citation>
    <scope>NUCLEOTIDE SEQUENCE [LARGE SCALE GENOMIC DNA]</scope>
    <source>
        <strain evidence="3">Maddingley MBC34</strain>
    </source>
</reference>
<dbReference type="InterPro" id="IPR045865">
    <property type="entry name" value="ACT-like_dom_sf"/>
</dbReference>
<feature type="domain" description="Acetolactate synthase small subunit-like ACT" evidence="1">
    <location>
        <begin position="18"/>
        <end position="81"/>
    </location>
</feature>
<organism evidence="2 3">
    <name type="scientific">Solidesulfovibrio magneticus str. Maddingley MBC34</name>
    <dbReference type="NCBI Taxonomy" id="1206767"/>
    <lineage>
        <taxon>Bacteria</taxon>
        <taxon>Pseudomonadati</taxon>
        <taxon>Thermodesulfobacteriota</taxon>
        <taxon>Desulfovibrionia</taxon>
        <taxon>Desulfovibrionales</taxon>
        <taxon>Desulfovibrionaceae</taxon>
        <taxon>Solidesulfovibrio</taxon>
    </lineage>
</organism>
<dbReference type="Pfam" id="PF22629">
    <property type="entry name" value="ACT_AHAS_ss"/>
    <property type="match status" value="1"/>
</dbReference>
<sequence>MTTPIRENTASESPRAELELATRDALGALRHVAACLARRSHELLGLSCLPGPAGQGRLLVAVADDGRLERLLAELRALPEVCGAQLSRAAGAALVPAAPVAA</sequence>
<dbReference type="AlphaFoldDB" id="K6GW19"/>
<dbReference type="EMBL" id="ALAO01000027">
    <property type="protein sequence ID" value="EKO41035.1"/>
    <property type="molecule type" value="Genomic_DNA"/>
</dbReference>
<dbReference type="SUPFAM" id="SSF55021">
    <property type="entry name" value="ACT-like"/>
    <property type="match status" value="1"/>
</dbReference>
<dbReference type="Proteomes" id="UP000006272">
    <property type="component" value="Unassembled WGS sequence"/>
</dbReference>
<name>K6GW19_9BACT</name>
<comment type="caution">
    <text evidence="2">The sequence shown here is derived from an EMBL/GenBank/DDBJ whole genome shotgun (WGS) entry which is preliminary data.</text>
</comment>
<evidence type="ECO:0000313" key="2">
    <source>
        <dbReference type="EMBL" id="EKO41035.1"/>
    </source>
</evidence>
<evidence type="ECO:0000259" key="1">
    <source>
        <dbReference type="Pfam" id="PF22629"/>
    </source>
</evidence>
<accession>K6GW19</accession>
<gene>
    <name evidence="2" type="ORF">B193_0233</name>
</gene>
<protein>
    <recommendedName>
        <fullName evidence="1">Acetolactate synthase small subunit-like ACT domain-containing protein</fullName>
    </recommendedName>
</protein>
<evidence type="ECO:0000313" key="3">
    <source>
        <dbReference type="Proteomes" id="UP000006272"/>
    </source>
</evidence>
<proteinExistence type="predicted"/>
<dbReference type="PATRIC" id="fig|1206767.3.peg.212"/>